<evidence type="ECO:0000313" key="7">
    <source>
        <dbReference type="Proteomes" id="UP001162031"/>
    </source>
</evidence>
<sequence>MTTGTGDTSAVVEATPPSTSAWVTSKKSTPSNGKGVTTHSTRASTRTSRAIDDTAANAATGSRSTDSTNRFTDEDAGDVSSTSASAVQLGRSLPSVTAVTSDSGVNSSMSATVAGGAGAGASTVTSNTPSDTNGSVNRSINSPNSVGNSAAAAATASREVPSPVSAAGMSSSSVPTPSSAVQPVQEPLVSSARMGGSTPRDLPVRSPASSGTSTNGNTAAASGTTTTDQSTSSYPNSEATTASQDTAPAVASGTEERESSVTGGPTSSMESIASTGNGKAASRAIGSSTPFFTTASSKGFSSGAPSEAQTLSSSASRSSSRSSIALKRWYDSIARENETQLIVGAKNSSSSAFHQVCNGQPALITQSSAETPNGGCPDELTALNASCTCLTGYSATAASWVFDVTSESWNSTSHGATRPLTQSASDKLKVTTIRPMWVSSRLETLKIDSSDESSALLTFVEDHRRGRTLSSPVLKLVRSKGNKSEVHLTTLSLTNVNLHTVAATTSDFVPATVTSLALRHCNISTLGSSFTRTWDGLEQLDLSSNTLSTYSFVGGPALKELNLSYNALAAFPVTALGSNALEALYLHGNNIQTFNVNQHEFDQIRALTAFTADPPATVSTSCANGTRQSAHGTAFCVLRASTAAAPDASQTPAGSASHDDYDILGALGYWFVAGAIAVLFVLLLVVWKRRRYSRERSSSPFVSPIAIEPTTPQCDLSIAFDDALNRDSVVEIAAPAIGAAAIAATAGVATIAAQVYPGYGQPHGNSIESEDTAAMDRLLANDTVLASCRLESSELQLGRCISRGGFGLVFVGSYRGRQVAVKKIRSEREVGCEQVQQFVREISLLSSLSHPRIVEFVGACWTTPAELSAVTELMERGDLRDVTRRFKRRGYRLTWSTYKVNIALHIAEALTYLHGLTPTVIHRDLKAKNVMLNADMEAKLSDFGIARTRSSGDGRKPMTAGIGTSFWIAPEVLLGQDYDERADIYSFGVVLSEIDTEDYPYWNAKHPPQGKAQEREILRQVARGAKRPSFSDDCPPAILELAARCLRTDPEKRPSALGIVLYLQQLLQFRNSSAPSSSMVCSSDGTKKSAPTGTGPDNTVASLRATASAAQQKKRVVTSSATAASADASGKQTKISSHSTRMEVTAGSGVRVSSAVSSRLHPAEALEASHEVTASSAQVTRHSIHTNVAAKAKTATTTTTTRSTTRRDTRASASGISEYFLTPAMAGSSDSLQPIRTCIDAVPTSLQASHQAATDTLASNGCGALQAEKRP</sequence>
<evidence type="ECO:0000259" key="5">
    <source>
        <dbReference type="PROSITE" id="PS50011"/>
    </source>
</evidence>
<dbReference type="SUPFAM" id="SSF56112">
    <property type="entry name" value="Protein kinase-like (PK-like)"/>
    <property type="match status" value="1"/>
</dbReference>
<evidence type="ECO:0000256" key="1">
    <source>
        <dbReference type="ARBA" id="ARBA00022614"/>
    </source>
</evidence>
<evidence type="ECO:0000256" key="2">
    <source>
        <dbReference type="ARBA" id="ARBA00022737"/>
    </source>
</evidence>
<feature type="compositionally biased region" description="Polar residues" evidence="3">
    <location>
        <begin position="1089"/>
        <end position="1101"/>
    </location>
</feature>
<gene>
    <name evidence="6" type="ORF">HBR001_LOCUS6740</name>
</gene>
<feature type="region of interest" description="Disordered" evidence="3">
    <location>
        <begin position="295"/>
        <end position="317"/>
    </location>
</feature>
<dbReference type="PANTHER" id="PTHR44329">
    <property type="entry name" value="SERINE/THREONINE-PROTEIN KINASE TNNI3K-RELATED"/>
    <property type="match status" value="1"/>
</dbReference>
<evidence type="ECO:0000313" key="6">
    <source>
        <dbReference type="EMBL" id="CAI5736165.1"/>
    </source>
</evidence>
<feature type="compositionally biased region" description="Polar residues" evidence="3">
    <location>
        <begin position="1130"/>
        <end position="1139"/>
    </location>
</feature>
<dbReference type="Gene3D" id="3.80.10.10">
    <property type="entry name" value="Ribonuclease Inhibitor"/>
    <property type="match status" value="1"/>
</dbReference>
<dbReference type="Pfam" id="PF00069">
    <property type="entry name" value="Pkinase"/>
    <property type="match status" value="1"/>
</dbReference>
<dbReference type="PROSITE" id="PS00108">
    <property type="entry name" value="PROTEIN_KINASE_ST"/>
    <property type="match status" value="1"/>
</dbReference>
<dbReference type="InterPro" id="IPR000719">
    <property type="entry name" value="Prot_kinase_dom"/>
</dbReference>
<feature type="compositionally biased region" description="Low complexity" evidence="3">
    <location>
        <begin position="206"/>
        <end position="233"/>
    </location>
</feature>
<dbReference type="Gene3D" id="3.30.200.20">
    <property type="entry name" value="Phosphorylase Kinase, domain 1"/>
    <property type="match status" value="1"/>
</dbReference>
<keyword evidence="4" id="KW-0812">Transmembrane</keyword>
<keyword evidence="4" id="KW-1133">Transmembrane helix</keyword>
<organism evidence="6 7">
    <name type="scientific">Hyaloperonospora brassicae</name>
    <name type="common">Brassica downy mildew</name>
    <name type="synonym">Peronospora brassicae</name>
    <dbReference type="NCBI Taxonomy" id="162125"/>
    <lineage>
        <taxon>Eukaryota</taxon>
        <taxon>Sar</taxon>
        <taxon>Stramenopiles</taxon>
        <taxon>Oomycota</taxon>
        <taxon>Peronosporomycetes</taxon>
        <taxon>Peronosporales</taxon>
        <taxon>Peronosporaceae</taxon>
        <taxon>Hyaloperonospora</taxon>
    </lineage>
</organism>
<keyword evidence="2" id="KW-0677">Repeat</keyword>
<comment type="caution">
    <text evidence="6">The sequence shown here is derived from an EMBL/GenBank/DDBJ whole genome shotgun (WGS) entry which is preliminary data.</text>
</comment>
<dbReference type="Pfam" id="PF13855">
    <property type="entry name" value="LRR_8"/>
    <property type="match status" value="1"/>
</dbReference>
<feature type="compositionally biased region" description="Polar residues" evidence="3">
    <location>
        <begin position="234"/>
        <end position="246"/>
    </location>
</feature>
<dbReference type="SUPFAM" id="SSF52058">
    <property type="entry name" value="L domain-like"/>
    <property type="match status" value="1"/>
</dbReference>
<dbReference type="GO" id="GO:0004674">
    <property type="term" value="F:protein serine/threonine kinase activity"/>
    <property type="evidence" value="ECO:0007669"/>
    <property type="project" value="TreeGrafter"/>
</dbReference>
<feature type="region of interest" description="Disordered" evidence="3">
    <location>
        <begin position="1"/>
        <end position="282"/>
    </location>
</feature>
<feature type="compositionally biased region" description="Low complexity" evidence="3">
    <location>
        <begin position="1074"/>
        <end position="1083"/>
    </location>
</feature>
<dbReference type="InterPro" id="IPR008271">
    <property type="entry name" value="Ser/Thr_kinase_AS"/>
</dbReference>
<dbReference type="EMBL" id="CANTFL010001296">
    <property type="protein sequence ID" value="CAI5736165.1"/>
    <property type="molecule type" value="Genomic_DNA"/>
</dbReference>
<feature type="domain" description="Protein kinase" evidence="5">
    <location>
        <begin position="795"/>
        <end position="1067"/>
    </location>
</feature>
<dbReference type="GO" id="GO:0005524">
    <property type="term" value="F:ATP binding"/>
    <property type="evidence" value="ECO:0007669"/>
    <property type="project" value="InterPro"/>
</dbReference>
<feature type="compositionally biased region" description="Polar residues" evidence="3">
    <location>
        <begin position="295"/>
        <end position="311"/>
    </location>
</feature>
<feature type="compositionally biased region" description="Low complexity" evidence="3">
    <location>
        <begin position="107"/>
        <end position="126"/>
    </location>
</feature>
<dbReference type="Proteomes" id="UP001162031">
    <property type="component" value="Unassembled WGS sequence"/>
</dbReference>
<dbReference type="InterPro" id="IPR001611">
    <property type="entry name" value="Leu-rich_rpt"/>
</dbReference>
<name>A0AAV0UKR9_HYABA</name>
<dbReference type="InterPro" id="IPR011009">
    <property type="entry name" value="Kinase-like_dom_sf"/>
</dbReference>
<dbReference type="InterPro" id="IPR051681">
    <property type="entry name" value="Ser/Thr_Kinases-Pseudokinases"/>
</dbReference>
<dbReference type="PANTHER" id="PTHR44329:SF214">
    <property type="entry name" value="PROTEIN KINASE DOMAIN-CONTAINING PROTEIN"/>
    <property type="match status" value="1"/>
</dbReference>
<protein>
    <recommendedName>
        <fullName evidence="5">Protein kinase domain-containing protein</fullName>
    </recommendedName>
</protein>
<proteinExistence type="predicted"/>
<evidence type="ECO:0000256" key="4">
    <source>
        <dbReference type="SAM" id="Phobius"/>
    </source>
</evidence>
<dbReference type="InterPro" id="IPR032675">
    <property type="entry name" value="LRR_dom_sf"/>
</dbReference>
<keyword evidence="1" id="KW-0433">Leucine-rich repeat</keyword>
<dbReference type="CDD" id="cd13999">
    <property type="entry name" value="STKc_MAP3K-like"/>
    <property type="match status" value="1"/>
</dbReference>
<keyword evidence="4" id="KW-0472">Membrane</keyword>
<evidence type="ECO:0000256" key="3">
    <source>
        <dbReference type="SAM" id="MobiDB-lite"/>
    </source>
</evidence>
<feature type="compositionally biased region" description="Low complexity" evidence="3">
    <location>
        <begin position="1189"/>
        <end position="1203"/>
    </location>
</feature>
<feature type="compositionally biased region" description="Low complexity" evidence="3">
    <location>
        <begin position="150"/>
        <end position="184"/>
    </location>
</feature>
<dbReference type="Gene3D" id="1.10.510.10">
    <property type="entry name" value="Transferase(Phosphotransferase) domain 1"/>
    <property type="match status" value="1"/>
</dbReference>
<reference evidence="6" key="1">
    <citation type="submission" date="2022-12" db="EMBL/GenBank/DDBJ databases">
        <authorList>
            <person name="Webb A."/>
        </authorList>
    </citation>
    <scope>NUCLEOTIDE SEQUENCE</scope>
    <source>
        <strain evidence="6">Hp1</strain>
    </source>
</reference>
<feature type="region of interest" description="Disordered" evidence="3">
    <location>
        <begin position="1074"/>
        <end position="1148"/>
    </location>
</feature>
<dbReference type="AlphaFoldDB" id="A0AAV0UKR9"/>
<feature type="compositionally biased region" description="Polar residues" evidence="3">
    <location>
        <begin position="94"/>
        <end position="106"/>
    </location>
</feature>
<dbReference type="SMART" id="SM00220">
    <property type="entry name" value="S_TKc"/>
    <property type="match status" value="1"/>
</dbReference>
<feature type="compositionally biased region" description="Polar residues" evidence="3">
    <location>
        <begin position="127"/>
        <end position="148"/>
    </location>
</feature>
<feature type="compositionally biased region" description="Polar residues" evidence="3">
    <location>
        <begin position="57"/>
        <end position="70"/>
    </location>
</feature>
<accession>A0AAV0UKR9</accession>
<keyword evidence="7" id="KW-1185">Reference proteome</keyword>
<feature type="transmembrane region" description="Helical" evidence="4">
    <location>
        <begin position="667"/>
        <end position="687"/>
    </location>
</feature>
<feature type="compositionally biased region" description="Low complexity" evidence="3">
    <location>
        <begin position="1118"/>
        <end position="1129"/>
    </location>
</feature>
<feature type="compositionally biased region" description="Low complexity" evidence="3">
    <location>
        <begin position="37"/>
        <end position="48"/>
    </location>
</feature>
<feature type="compositionally biased region" description="Polar residues" evidence="3">
    <location>
        <begin position="260"/>
        <end position="277"/>
    </location>
</feature>
<feature type="region of interest" description="Disordered" evidence="3">
    <location>
        <begin position="1186"/>
        <end position="1212"/>
    </location>
</feature>
<feature type="compositionally biased region" description="Polar residues" evidence="3">
    <location>
        <begin position="16"/>
        <end position="35"/>
    </location>
</feature>
<dbReference type="PROSITE" id="PS50011">
    <property type="entry name" value="PROTEIN_KINASE_DOM"/>
    <property type="match status" value="1"/>
</dbReference>